<keyword evidence="2 7" id="KW-0444">Lipid biosynthesis</keyword>
<comment type="similarity">
    <text evidence="7">Belongs to the acyl carrier protein (ACP) family.</text>
</comment>
<dbReference type="RefSeq" id="WP_125137028.1">
    <property type="nucleotide sequence ID" value="NZ_LR130778.1"/>
</dbReference>
<dbReference type="KEGG" id="cbar:PATL70BA_1886"/>
<dbReference type="GO" id="GO:0000036">
    <property type="term" value="F:acyl carrier activity"/>
    <property type="evidence" value="ECO:0007669"/>
    <property type="project" value="UniProtKB-UniRule"/>
</dbReference>
<protein>
    <recommendedName>
        <fullName evidence="7 8">Acyl carrier protein</fullName>
        <shortName evidence="7">ACP</shortName>
    </recommendedName>
</protein>
<organism evidence="11 12">
    <name type="scientific">Petrocella atlantisensis</name>
    <dbReference type="NCBI Taxonomy" id="2173034"/>
    <lineage>
        <taxon>Bacteria</taxon>
        <taxon>Bacillati</taxon>
        <taxon>Bacillota</taxon>
        <taxon>Clostridia</taxon>
        <taxon>Lachnospirales</taxon>
        <taxon>Vallitaleaceae</taxon>
        <taxon>Petrocella</taxon>
    </lineage>
</organism>
<evidence type="ECO:0000256" key="7">
    <source>
        <dbReference type="HAMAP-Rule" id="MF_01217"/>
    </source>
</evidence>
<dbReference type="GO" id="GO:0009245">
    <property type="term" value="P:lipid A biosynthetic process"/>
    <property type="evidence" value="ECO:0007669"/>
    <property type="project" value="TreeGrafter"/>
</dbReference>
<dbReference type="Gene3D" id="1.10.1200.10">
    <property type="entry name" value="ACP-like"/>
    <property type="match status" value="1"/>
</dbReference>
<dbReference type="InterPro" id="IPR003231">
    <property type="entry name" value="ACP"/>
</dbReference>
<dbReference type="InterPro" id="IPR036736">
    <property type="entry name" value="ACP-like_sf"/>
</dbReference>
<evidence type="ECO:0000259" key="10">
    <source>
        <dbReference type="PROSITE" id="PS50075"/>
    </source>
</evidence>
<keyword evidence="5 7" id="KW-0443">Lipid metabolism</keyword>
<evidence type="ECO:0000256" key="4">
    <source>
        <dbReference type="ARBA" id="ARBA00022832"/>
    </source>
</evidence>
<evidence type="ECO:0000256" key="8">
    <source>
        <dbReference type="NCBIfam" id="TIGR00517"/>
    </source>
</evidence>
<dbReference type="NCBIfam" id="NF002148">
    <property type="entry name" value="PRK00982.1-2"/>
    <property type="match status" value="1"/>
</dbReference>
<dbReference type="GO" id="GO:0016020">
    <property type="term" value="C:membrane"/>
    <property type="evidence" value="ECO:0007669"/>
    <property type="project" value="GOC"/>
</dbReference>
<dbReference type="NCBIfam" id="NF002150">
    <property type="entry name" value="PRK00982.1-4"/>
    <property type="match status" value="1"/>
</dbReference>
<evidence type="ECO:0000256" key="1">
    <source>
        <dbReference type="ARBA" id="ARBA00022450"/>
    </source>
</evidence>
<keyword evidence="4 7" id="KW-0276">Fatty acid metabolism</keyword>
<comment type="PTM">
    <text evidence="9">4'-phosphopantetheine is transferred from CoA to a specific serine of apo-ACP by acpS.</text>
</comment>
<feature type="domain" description="Carrier" evidence="10">
    <location>
        <begin position="1"/>
        <end position="75"/>
    </location>
</feature>
<dbReference type="PANTHER" id="PTHR20863:SF76">
    <property type="entry name" value="CARRIER DOMAIN-CONTAINING PROTEIN"/>
    <property type="match status" value="1"/>
</dbReference>
<name>A0A3P7PV22_9FIRM</name>
<dbReference type="PROSITE" id="PS50075">
    <property type="entry name" value="CARRIER"/>
    <property type="match status" value="1"/>
</dbReference>
<comment type="pathway">
    <text evidence="7 9">Lipid metabolism; fatty acid biosynthesis.</text>
</comment>
<keyword evidence="3 7" id="KW-0597">Phosphoprotein</keyword>
<sequence length="75" mass="8069">MTLEALVEIIVEELDVEAAEVVPTASFIDDLGADSLDLFELVMSIEDAFGVAIPNEELANIKTVQDVLDYAEANA</sequence>
<feature type="modified residue" description="O-(pantetheine 4'-phosphoryl)serine" evidence="7">
    <location>
        <position position="35"/>
    </location>
</feature>
<dbReference type="GO" id="GO:0000035">
    <property type="term" value="F:acyl binding"/>
    <property type="evidence" value="ECO:0007669"/>
    <property type="project" value="TreeGrafter"/>
</dbReference>
<dbReference type="AlphaFoldDB" id="A0A3P7PV22"/>
<evidence type="ECO:0000256" key="3">
    <source>
        <dbReference type="ARBA" id="ARBA00022553"/>
    </source>
</evidence>
<dbReference type="Proteomes" id="UP000279029">
    <property type="component" value="Chromosome"/>
</dbReference>
<dbReference type="EMBL" id="LR130778">
    <property type="protein sequence ID" value="VDN47777.1"/>
    <property type="molecule type" value="Genomic_DNA"/>
</dbReference>
<dbReference type="GO" id="GO:0005829">
    <property type="term" value="C:cytosol"/>
    <property type="evidence" value="ECO:0007669"/>
    <property type="project" value="TreeGrafter"/>
</dbReference>
<evidence type="ECO:0000256" key="5">
    <source>
        <dbReference type="ARBA" id="ARBA00023098"/>
    </source>
</evidence>
<evidence type="ECO:0000313" key="12">
    <source>
        <dbReference type="Proteomes" id="UP000279029"/>
    </source>
</evidence>
<evidence type="ECO:0000256" key="2">
    <source>
        <dbReference type="ARBA" id="ARBA00022516"/>
    </source>
</evidence>
<keyword evidence="12" id="KW-1185">Reference proteome</keyword>
<proteinExistence type="inferred from homology"/>
<gene>
    <name evidence="11" type="primary">acpA</name>
    <name evidence="7" type="synonym">acpP</name>
    <name evidence="11" type="ORF">PATL70BA_1886</name>
</gene>
<dbReference type="NCBIfam" id="TIGR00517">
    <property type="entry name" value="acyl_carrier"/>
    <property type="match status" value="1"/>
</dbReference>
<comment type="PTM">
    <text evidence="7">4'-phosphopantetheine is transferred from CoA to a specific serine of apo-ACP by AcpS. This modification is essential for activity because fatty acids are bound in thioester linkage to the sulfhydryl of the prosthetic group.</text>
</comment>
<evidence type="ECO:0000256" key="6">
    <source>
        <dbReference type="ARBA" id="ARBA00023160"/>
    </source>
</evidence>
<evidence type="ECO:0000256" key="9">
    <source>
        <dbReference type="RuleBase" id="RU003545"/>
    </source>
</evidence>
<comment type="subcellular location">
    <subcellularLocation>
        <location evidence="7">Cytoplasm</location>
    </subcellularLocation>
</comment>
<dbReference type="HAMAP" id="MF_01217">
    <property type="entry name" value="Acyl_carrier"/>
    <property type="match status" value="1"/>
</dbReference>
<dbReference type="Pfam" id="PF00550">
    <property type="entry name" value="PP-binding"/>
    <property type="match status" value="1"/>
</dbReference>
<dbReference type="UniPathway" id="UPA00094"/>
<keyword evidence="1 7" id="KW-0596">Phosphopantetheine</keyword>
<dbReference type="InterPro" id="IPR009081">
    <property type="entry name" value="PP-bd_ACP"/>
</dbReference>
<comment type="function">
    <text evidence="7 9">Carrier of the growing fatty acid chain in fatty acid biosynthesis.</text>
</comment>
<dbReference type="SUPFAM" id="SSF47336">
    <property type="entry name" value="ACP-like"/>
    <property type="match status" value="1"/>
</dbReference>
<keyword evidence="7" id="KW-0963">Cytoplasm</keyword>
<keyword evidence="6 7" id="KW-0275">Fatty acid biosynthesis</keyword>
<accession>A0A3P7PV22</accession>
<dbReference type="OrthoDB" id="9804551at2"/>
<evidence type="ECO:0000313" key="11">
    <source>
        <dbReference type="EMBL" id="VDN47777.1"/>
    </source>
</evidence>
<reference evidence="11 12" key="1">
    <citation type="submission" date="2018-09" db="EMBL/GenBank/DDBJ databases">
        <authorList>
            <person name="Postec A."/>
        </authorList>
    </citation>
    <scope>NUCLEOTIDE SEQUENCE [LARGE SCALE GENOMIC DNA]</scope>
    <source>
        <strain evidence="11">70B-A</strain>
    </source>
</reference>
<dbReference type="PANTHER" id="PTHR20863">
    <property type="entry name" value="ACYL CARRIER PROTEIN"/>
    <property type="match status" value="1"/>
</dbReference>